<accession>A0ABD0YSN7</accession>
<name>A0ABD0YSN7_9HEMI</name>
<sequence>MASKRRNMFHKNKTQETTENGRCNLPPFCDWVWRLRFARRLISPKTRKFSPPLSTLRTVPLRTAVLSHAKRLAEYESYFDPSILPTCVGLLCSARVVCRGTGGRLSLDRNLRPANRLILFCGRVSTGCNLQRLDIEVEEIGGSILQTLPTRLSEAPQADHHANDSSQAWRIYWMG</sequence>
<dbReference type="AlphaFoldDB" id="A0ABD0YSN7"/>
<gene>
    <name evidence="1" type="ORF">AAG570_009071</name>
</gene>
<keyword evidence="2" id="KW-1185">Reference proteome</keyword>
<dbReference type="Proteomes" id="UP001558652">
    <property type="component" value="Unassembled WGS sequence"/>
</dbReference>
<evidence type="ECO:0000313" key="2">
    <source>
        <dbReference type="Proteomes" id="UP001558652"/>
    </source>
</evidence>
<proteinExistence type="predicted"/>
<reference evidence="1 2" key="1">
    <citation type="submission" date="2024-07" db="EMBL/GenBank/DDBJ databases">
        <title>Chromosome-level genome assembly of the water stick insect Ranatra chinensis (Heteroptera: Nepidae).</title>
        <authorList>
            <person name="Liu X."/>
        </authorList>
    </citation>
    <scope>NUCLEOTIDE SEQUENCE [LARGE SCALE GENOMIC DNA]</scope>
    <source>
        <strain evidence="1">Cailab_2021Rc</strain>
        <tissue evidence="1">Muscle</tissue>
    </source>
</reference>
<protein>
    <submittedName>
        <fullName evidence="1">Uncharacterized protein</fullName>
    </submittedName>
</protein>
<dbReference type="EMBL" id="JBFDAA010000003">
    <property type="protein sequence ID" value="KAL1139010.1"/>
    <property type="molecule type" value="Genomic_DNA"/>
</dbReference>
<evidence type="ECO:0000313" key="1">
    <source>
        <dbReference type="EMBL" id="KAL1139010.1"/>
    </source>
</evidence>
<comment type="caution">
    <text evidence="1">The sequence shown here is derived from an EMBL/GenBank/DDBJ whole genome shotgun (WGS) entry which is preliminary data.</text>
</comment>
<organism evidence="1 2">
    <name type="scientific">Ranatra chinensis</name>
    <dbReference type="NCBI Taxonomy" id="642074"/>
    <lineage>
        <taxon>Eukaryota</taxon>
        <taxon>Metazoa</taxon>
        <taxon>Ecdysozoa</taxon>
        <taxon>Arthropoda</taxon>
        <taxon>Hexapoda</taxon>
        <taxon>Insecta</taxon>
        <taxon>Pterygota</taxon>
        <taxon>Neoptera</taxon>
        <taxon>Paraneoptera</taxon>
        <taxon>Hemiptera</taxon>
        <taxon>Heteroptera</taxon>
        <taxon>Panheteroptera</taxon>
        <taxon>Nepomorpha</taxon>
        <taxon>Nepidae</taxon>
        <taxon>Ranatrinae</taxon>
        <taxon>Ranatra</taxon>
    </lineage>
</organism>